<sequence length="767" mass="81068">MRPGNGASAAVPVSPVPDKADHKVTIVTIPGWSFLDWSEDVLSQLPTISLLIREGAIGAMNVRIPEKGLEDLYVTLGAGAPASSSPEYGAWPVNRGGEDDAREGGKRYRRLTGREPGEAAIVLPEIEAILRRNDIRSQRPRPGLFGEMLRKTGIPACVIGNSDTPPDKKRYAPLLLMDEKGRVPCGRIDESVLAPDDAAPSRVKTNAAALLQAWQSVQGTAVVVLEWGDLLRFQSEQPLYEGAQAKRQKLSALSRLDSLLGDLLAAQRNGDSIWLLSPFVGSEASRSRELLAPVIYTGPGVAGGLLTSPSTRRSGIVTASDFAPSVLASLGIEAPQDMVGQPMEVIARPGAWTALSKQLDTIKDIYRLRPRLLLPFVSVEAIVMLGALLVIWWKPRKAVRWVEWLLLAIMAAPLVLLMTGWLNVIKPLPAYGQAALFIGGSALIAAFCLARSGALQAAVAVSGITAAALLLDGLFGAEGMKRSVLGYDPMVGARYYGMGNEYMGVLVGAVTLVFAAMLERRRRTAAPAAPASPASRTAAPAAPASPASRTAEHAHRRRTRVRAAGLAALALAVPLLYLAAPQLGTNAGGAVTAAVAFGLAWLRSFAGGAARRLGLLPLVLVCAALVAAGFASLWLLNAAIPAEASQQSHIGRAMAALGDGRTDLIAAMIVRKLQMNVHLIGVSVWTKVLAAGLIVMAVAVVRPRGAFRRWESEHPFYMNGFIAIAVGSVAALAFNDSGIVAAATMIVYAAVPMLLMRLQEDKSPHSA</sequence>
<keyword evidence="2" id="KW-0812">Transmembrane</keyword>
<feature type="transmembrane region" description="Helical" evidence="2">
    <location>
        <begin position="495"/>
        <end position="518"/>
    </location>
</feature>
<gene>
    <name evidence="3" type="ORF">D7M11_17835</name>
</gene>
<accession>A0A3B0C823</accession>
<organism evidence="3 4">
    <name type="scientific">Paenibacillus ginsengarvi</name>
    <dbReference type="NCBI Taxonomy" id="400777"/>
    <lineage>
        <taxon>Bacteria</taxon>
        <taxon>Bacillati</taxon>
        <taxon>Bacillota</taxon>
        <taxon>Bacilli</taxon>
        <taxon>Bacillales</taxon>
        <taxon>Paenibacillaceae</taxon>
        <taxon>Paenibacillus</taxon>
    </lineage>
</organism>
<feature type="transmembrane region" description="Helical" evidence="2">
    <location>
        <begin position="404"/>
        <end position="424"/>
    </location>
</feature>
<feature type="transmembrane region" description="Helical" evidence="2">
    <location>
        <begin position="430"/>
        <end position="450"/>
    </location>
</feature>
<feature type="compositionally biased region" description="Low complexity" evidence="1">
    <location>
        <begin position="526"/>
        <end position="549"/>
    </location>
</feature>
<comment type="caution">
    <text evidence="3">The sequence shown here is derived from an EMBL/GenBank/DDBJ whole genome shotgun (WGS) entry which is preliminary data.</text>
</comment>
<name>A0A3B0C823_9BACL</name>
<feature type="transmembrane region" description="Helical" evidence="2">
    <location>
        <begin position="457"/>
        <end position="475"/>
    </location>
</feature>
<dbReference type="InterPro" id="IPR017850">
    <property type="entry name" value="Alkaline_phosphatase_core_sf"/>
</dbReference>
<protein>
    <submittedName>
        <fullName evidence="3">Uncharacterized protein</fullName>
    </submittedName>
</protein>
<feature type="transmembrane region" description="Helical" evidence="2">
    <location>
        <begin position="563"/>
        <end position="580"/>
    </location>
</feature>
<feature type="transmembrane region" description="Helical" evidence="2">
    <location>
        <begin position="586"/>
        <end position="602"/>
    </location>
</feature>
<keyword evidence="4" id="KW-1185">Reference proteome</keyword>
<proteinExistence type="predicted"/>
<evidence type="ECO:0000313" key="3">
    <source>
        <dbReference type="EMBL" id="RKN82205.1"/>
    </source>
</evidence>
<dbReference type="RefSeq" id="WP_120748588.1">
    <property type="nucleotide sequence ID" value="NZ_RBAH01000012.1"/>
</dbReference>
<feature type="transmembrane region" description="Helical" evidence="2">
    <location>
        <begin position="372"/>
        <end position="392"/>
    </location>
</feature>
<feature type="transmembrane region" description="Helical" evidence="2">
    <location>
        <begin position="614"/>
        <end position="636"/>
    </location>
</feature>
<feature type="transmembrane region" description="Helical" evidence="2">
    <location>
        <begin position="677"/>
        <end position="702"/>
    </location>
</feature>
<dbReference type="EMBL" id="RBAH01000012">
    <property type="protein sequence ID" value="RKN82205.1"/>
    <property type="molecule type" value="Genomic_DNA"/>
</dbReference>
<feature type="transmembrane region" description="Helical" evidence="2">
    <location>
        <begin position="739"/>
        <end position="758"/>
    </location>
</feature>
<dbReference type="SUPFAM" id="SSF53649">
    <property type="entry name" value="Alkaline phosphatase-like"/>
    <property type="match status" value="1"/>
</dbReference>
<keyword evidence="2" id="KW-0472">Membrane</keyword>
<evidence type="ECO:0000313" key="4">
    <source>
        <dbReference type="Proteomes" id="UP000282311"/>
    </source>
</evidence>
<dbReference type="Proteomes" id="UP000282311">
    <property type="component" value="Unassembled WGS sequence"/>
</dbReference>
<feature type="transmembrane region" description="Helical" evidence="2">
    <location>
        <begin position="714"/>
        <end position="733"/>
    </location>
</feature>
<reference evidence="3 4" key="1">
    <citation type="journal article" date="2007" name="Int. J. Syst. Evol. Microbiol.">
        <title>Paenibacillus ginsengarvi sp. nov., isolated from soil from ginseng cultivation.</title>
        <authorList>
            <person name="Yoon M.H."/>
            <person name="Ten L.N."/>
            <person name="Im W.T."/>
        </authorList>
    </citation>
    <scope>NUCLEOTIDE SEQUENCE [LARGE SCALE GENOMIC DNA]</scope>
    <source>
        <strain evidence="3 4">KCTC 13059</strain>
    </source>
</reference>
<evidence type="ECO:0000256" key="1">
    <source>
        <dbReference type="SAM" id="MobiDB-lite"/>
    </source>
</evidence>
<feature type="region of interest" description="Disordered" evidence="1">
    <location>
        <begin position="526"/>
        <end position="556"/>
    </location>
</feature>
<dbReference type="AlphaFoldDB" id="A0A3B0C823"/>
<evidence type="ECO:0000256" key="2">
    <source>
        <dbReference type="SAM" id="Phobius"/>
    </source>
</evidence>
<feature type="region of interest" description="Disordered" evidence="1">
    <location>
        <begin position="81"/>
        <end position="104"/>
    </location>
</feature>
<keyword evidence="2" id="KW-1133">Transmembrane helix</keyword>